<reference evidence="2" key="1">
    <citation type="journal article" date="2014" name="Front. Microbiol.">
        <title>High frequency of phylogenetically diverse reductive dehalogenase-homologous genes in deep subseafloor sedimentary metagenomes.</title>
        <authorList>
            <person name="Kawai M."/>
            <person name="Futagami T."/>
            <person name="Toyoda A."/>
            <person name="Takaki Y."/>
            <person name="Nishi S."/>
            <person name="Hori S."/>
            <person name="Arai W."/>
            <person name="Tsubouchi T."/>
            <person name="Morono Y."/>
            <person name="Uchiyama I."/>
            <person name="Ito T."/>
            <person name="Fujiyama A."/>
            <person name="Inagaki F."/>
            <person name="Takami H."/>
        </authorList>
    </citation>
    <scope>NUCLEOTIDE SEQUENCE</scope>
    <source>
        <strain evidence="2">Expedition CK06-06</strain>
    </source>
</reference>
<organism evidence="2">
    <name type="scientific">marine sediment metagenome</name>
    <dbReference type="NCBI Taxonomy" id="412755"/>
    <lineage>
        <taxon>unclassified sequences</taxon>
        <taxon>metagenomes</taxon>
        <taxon>ecological metagenomes</taxon>
    </lineage>
</organism>
<feature type="transmembrane region" description="Helical" evidence="1">
    <location>
        <begin position="83"/>
        <end position="101"/>
    </location>
</feature>
<keyword evidence="1" id="KW-1133">Transmembrane helix</keyword>
<feature type="transmembrane region" description="Helical" evidence="1">
    <location>
        <begin position="128"/>
        <end position="146"/>
    </location>
</feature>
<gene>
    <name evidence="2" type="ORF">S01H1_81295</name>
</gene>
<feature type="non-terminal residue" evidence="2">
    <location>
        <position position="1"/>
    </location>
</feature>
<feature type="transmembrane region" description="Helical" evidence="1">
    <location>
        <begin position="20"/>
        <end position="38"/>
    </location>
</feature>
<accession>X0YX98</accession>
<name>X0YX98_9ZZZZ</name>
<keyword evidence="1" id="KW-0812">Transmembrane</keyword>
<keyword evidence="1" id="KW-0472">Membrane</keyword>
<feature type="transmembrane region" description="Helical" evidence="1">
    <location>
        <begin position="50"/>
        <end position="71"/>
    </location>
</feature>
<feature type="transmembrane region" description="Helical" evidence="1">
    <location>
        <begin position="152"/>
        <end position="171"/>
    </location>
</feature>
<dbReference type="AlphaFoldDB" id="X0YX98"/>
<comment type="caution">
    <text evidence="2">The sequence shown here is derived from an EMBL/GenBank/DDBJ whole genome shotgun (WGS) entry which is preliminary data.</text>
</comment>
<evidence type="ECO:0000313" key="2">
    <source>
        <dbReference type="EMBL" id="GAG52908.1"/>
    </source>
</evidence>
<feature type="non-terminal residue" evidence="2">
    <location>
        <position position="211"/>
    </location>
</feature>
<evidence type="ECO:0000256" key="1">
    <source>
        <dbReference type="SAM" id="Phobius"/>
    </source>
</evidence>
<dbReference type="EMBL" id="BARS01054995">
    <property type="protein sequence ID" value="GAG52908.1"/>
    <property type="molecule type" value="Genomic_DNA"/>
</dbReference>
<protein>
    <submittedName>
        <fullName evidence="2">Uncharacterized protein</fullName>
    </submittedName>
</protein>
<proteinExistence type="predicted"/>
<feature type="transmembrane region" description="Helical" evidence="1">
    <location>
        <begin position="178"/>
        <end position="199"/>
    </location>
</feature>
<sequence length="211" mass="25029">RGDWWYYWQLPDATLWTRLAAWVPYSLHQLSIWFLIAYGQRARPRYIFGLHQFNLLALGVNAFFVLLHIFQTKLTYDGLAQDVHETTSMGSVTLMLFLIILMENRRRGLFLGKPVKALYSVGDTVKRYHGYYFSWAIIYTFWYHPVEITSGHLAGFAYMMLLILQSSLFFTRFHTNRWWTMFLETLFIIHGSIVAYFLMNTGQGPTWSYFL</sequence>